<dbReference type="AlphaFoldDB" id="A0A0M3KBI5"/>
<accession>A0A0M3KBI5</accession>
<dbReference type="EMBL" id="UYRR01034502">
    <property type="protein sequence ID" value="VDK61283.1"/>
    <property type="molecule type" value="Genomic_DNA"/>
</dbReference>
<sequence>MPDLVANIPRRRGNRNKPNVHFIRISHIRTNCACVWRINEPRTLSSCVFFVISEAKWRQQALPAYRPLLTARCAIPITFVVGAVFICIGVILYLAATASKEVVIDYTNCTTVSESLNASSSFKSKQCLYNITLEEYFAGSVMFQYGLDRFYQNSRMYIKSRNDVQLFGDVNATSDCEPFAVQNVNGHLLAIVPCGTIANSMFNDTFALYYLPPNGEQRVLVPFSSENVIWAGERQRKFRNPPFDPAKNQTLCDAFVGTVKPPNWAHPICELGKNDPFADQDPGIGVGLENIDFIVWMKPAALPKFRKNYRT</sequence>
<dbReference type="InterPro" id="IPR005045">
    <property type="entry name" value="CDC50/LEM3_fam"/>
</dbReference>
<evidence type="ECO:0000256" key="6">
    <source>
        <dbReference type="PIRNR" id="PIRNR015840"/>
    </source>
</evidence>
<keyword evidence="9" id="KW-1185">Reference proteome</keyword>
<keyword evidence="4 7" id="KW-1133">Transmembrane helix</keyword>
<evidence type="ECO:0000313" key="8">
    <source>
        <dbReference type="EMBL" id="VDK61283.1"/>
    </source>
</evidence>
<gene>
    <name evidence="8" type="ORF">ASIM_LOCUS17733</name>
</gene>
<dbReference type="PIRSF" id="PIRSF015840">
    <property type="entry name" value="DUF284_TM_euk"/>
    <property type="match status" value="1"/>
</dbReference>
<evidence type="ECO:0000256" key="1">
    <source>
        <dbReference type="ARBA" id="ARBA00004370"/>
    </source>
</evidence>
<reference evidence="10" key="1">
    <citation type="submission" date="2017-02" db="UniProtKB">
        <authorList>
            <consortium name="WormBaseParasite"/>
        </authorList>
    </citation>
    <scope>IDENTIFICATION</scope>
</reference>
<reference evidence="8 9" key="2">
    <citation type="submission" date="2018-11" db="EMBL/GenBank/DDBJ databases">
        <authorList>
            <consortium name="Pathogen Informatics"/>
        </authorList>
    </citation>
    <scope>NUCLEOTIDE SEQUENCE [LARGE SCALE GENOMIC DNA]</scope>
</reference>
<dbReference type="GO" id="GO:0005783">
    <property type="term" value="C:endoplasmic reticulum"/>
    <property type="evidence" value="ECO:0007669"/>
    <property type="project" value="TreeGrafter"/>
</dbReference>
<keyword evidence="5 6" id="KW-0472">Membrane</keyword>
<evidence type="ECO:0000313" key="10">
    <source>
        <dbReference type="WBParaSite" id="ASIM_0001833201-mRNA-1"/>
    </source>
</evidence>
<comment type="subcellular location">
    <subcellularLocation>
        <location evidence="1">Membrane</location>
    </subcellularLocation>
</comment>
<dbReference type="WBParaSite" id="ASIM_0001833201-mRNA-1">
    <property type="protein sequence ID" value="ASIM_0001833201-mRNA-1"/>
    <property type="gene ID" value="ASIM_0001833201"/>
</dbReference>
<evidence type="ECO:0000256" key="4">
    <source>
        <dbReference type="ARBA" id="ARBA00022989"/>
    </source>
</evidence>
<dbReference type="Proteomes" id="UP000267096">
    <property type="component" value="Unassembled WGS sequence"/>
</dbReference>
<dbReference type="PANTHER" id="PTHR10926">
    <property type="entry name" value="CELL CYCLE CONTROL PROTEIN 50"/>
    <property type="match status" value="1"/>
</dbReference>
<evidence type="ECO:0000256" key="3">
    <source>
        <dbReference type="ARBA" id="ARBA00022692"/>
    </source>
</evidence>
<comment type="similarity">
    <text evidence="2 6">Belongs to the CDC50/LEM3 family.</text>
</comment>
<evidence type="ECO:0000256" key="7">
    <source>
        <dbReference type="SAM" id="Phobius"/>
    </source>
</evidence>
<keyword evidence="3 7" id="KW-0812">Transmembrane</keyword>
<dbReference type="OrthoDB" id="340608at2759"/>
<name>A0A0M3KBI5_ANISI</name>
<dbReference type="GO" id="GO:0005886">
    <property type="term" value="C:plasma membrane"/>
    <property type="evidence" value="ECO:0007669"/>
    <property type="project" value="TreeGrafter"/>
</dbReference>
<protein>
    <submittedName>
        <fullName evidence="10">ALA-interacting subunit</fullName>
    </submittedName>
</protein>
<dbReference type="PANTHER" id="PTHR10926:SF23">
    <property type="entry name" value="CELL CYCLE CONTROL PROTEIN 50A"/>
    <property type="match status" value="1"/>
</dbReference>
<evidence type="ECO:0000256" key="2">
    <source>
        <dbReference type="ARBA" id="ARBA00009457"/>
    </source>
</evidence>
<dbReference type="GO" id="GO:0005794">
    <property type="term" value="C:Golgi apparatus"/>
    <property type="evidence" value="ECO:0007669"/>
    <property type="project" value="TreeGrafter"/>
</dbReference>
<organism evidence="10">
    <name type="scientific">Anisakis simplex</name>
    <name type="common">Herring worm</name>
    <dbReference type="NCBI Taxonomy" id="6269"/>
    <lineage>
        <taxon>Eukaryota</taxon>
        <taxon>Metazoa</taxon>
        <taxon>Ecdysozoa</taxon>
        <taxon>Nematoda</taxon>
        <taxon>Chromadorea</taxon>
        <taxon>Rhabditida</taxon>
        <taxon>Spirurina</taxon>
        <taxon>Ascaridomorpha</taxon>
        <taxon>Ascaridoidea</taxon>
        <taxon>Anisakidae</taxon>
        <taxon>Anisakis</taxon>
        <taxon>Anisakis simplex complex</taxon>
    </lineage>
</organism>
<dbReference type="Pfam" id="PF03381">
    <property type="entry name" value="CDC50"/>
    <property type="match status" value="1"/>
</dbReference>
<feature type="transmembrane region" description="Helical" evidence="7">
    <location>
        <begin position="73"/>
        <end position="96"/>
    </location>
</feature>
<evidence type="ECO:0000256" key="5">
    <source>
        <dbReference type="ARBA" id="ARBA00023136"/>
    </source>
</evidence>
<proteinExistence type="inferred from homology"/>
<evidence type="ECO:0000313" key="9">
    <source>
        <dbReference type="Proteomes" id="UP000267096"/>
    </source>
</evidence>